<dbReference type="EMBL" id="MU839011">
    <property type="protein sequence ID" value="KAK1766406.1"/>
    <property type="molecule type" value="Genomic_DNA"/>
</dbReference>
<organism evidence="2 3">
    <name type="scientific">Phialemonium atrogriseum</name>
    <dbReference type="NCBI Taxonomy" id="1093897"/>
    <lineage>
        <taxon>Eukaryota</taxon>
        <taxon>Fungi</taxon>
        <taxon>Dikarya</taxon>
        <taxon>Ascomycota</taxon>
        <taxon>Pezizomycotina</taxon>
        <taxon>Sordariomycetes</taxon>
        <taxon>Sordariomycetidae</taxon>
        <taxon>Cephalothecales</taxon>
        <taxon>Cephalothecaceae</taxon>
        <taxon>Phialemonium</taxon>
    </lineage>
</organism>
<dbReference type="GeneID" id="85313182"/>
<feature type="compositionally biased region" description="Basic and acidic residues" evidence="1">
    <location>
        <begin position="1"/>
        <end position="26"/>
    </location>
</feature>
<evidence type="ECO:0000313" key="2">
    <source>
        <dbReference type="EMBL" id="KAK1766406.1"/>
    </source>
</evidence>
<feature type="compositionally biased region" description="Basic and acidic residues" evidence="1">
    <location>
        <begin position="44"/>
        <end position="58"/>
    </location>
</feature>
<dbReference type="RefSeq" id="XP_060282619.1">
    <property type="nucleotide sequence ID" value="XM_060429995.1"/>
</dbReference>
<feature type="region of interest" description="Disordered" evidence="1">
    <location>
        <begin position="1"/>
        <end position="65"/>
    </location>
</feature>
<name>A0AAJ0FFA7_9PEZI</name>
<dbReference type="AlphaFoldDB" id="A0AAJ0FFA7"/>
<dbReference type="Proteomes" id="UP001244011">
    <property type="component" value="Unassembled WGS sequence"/>
</dbReference>
<proteinExistence type="predicted"/>
<gene>
    <name evidence="2" type="ORF">QBC33DRAFT_559727</name>
</gene>
<evidence type="ECO:0000256" key="1">
    <source>
        <dbReference type="SAM" id="MobiDB-lite"/>
    </source>
</evidence>
<evidence type="ECO:0000313" key="3">
    <source>
        <dbReference type="Proteomes" id="UP001244011"/>
    </source>
</evidence>
<protein>
    <submittedName>
        <fullName evidence="2">Uncharacterized protein</fullName>
    </submittedName>
</protein>
<comment type="caution">
    <text evidence="2">The sequence shown here is derived from an EMBL/GenBank/DDBJ whole genome shotgun (WGS) entry which is preliminary data.</text>
</comment>
<sequence>MGRGKMDEAAAERIRRARGDKDEFARRASVAARQNKESGPGKSGKKDGKNGNDSRKEGGGGGSQK</sequence>
<reference evidence="2" key="1">
    <citation type="submission" date="2023-06" db="EMBL/GenBank/DDBJ databases">
        <title>Genome-scale phylogeny and comparative genomics of the fungal order Sordariales.</title>
        <authorList>
            <consortium name="Lawrence Berkeley National Laboratory"/>
            <person name="Hensen N."/>
            <person name="Bonometti L."/>
            <person name="Westerberg I."/>
            <person name="Brannstrom I.O."/>
            <person name="Guillou S."/>
            <person name="Cros-Aarteil S."/>
            <person name="Calhoun S."/>
            <person name="Haridas S."/>
            <person name="Kuo A."/>
            <person name="Mondo S."/>
            <person name="Pangilinan J."/>
            <person name="Riley R."/>
            <person name="Labutti K."/>
            <person name="Andreopoulos B."/>
            <person name="Lipzen A."/>
            <person name="Chen C."/>
            <person name="Yanf M."/>
            <person name="Daum C."/>
            <person name="Ng V."/>
            <person name="Clum A."/>
            <person name="Steindorff A."/>
            <person name="Ohm R."/>
            <person name="Martin F."/>
            <person name="Silar P."/>
            <person name="Natvig D."/>
            <person name="Lalanne C."/>
            <person name="Gautier V."/>
            <person name="Ament-Velasquez S.L."/>
            <person name="Kruys A."/>
            <person name="Hutchinson M.I."/>
            <person name="Powell A.J."/>
            <person name="Barry K."/>
            <person name="Miller A.N."/>
            <person name="Grigoriev I.V."/>
            <person name="Debuchy R."/>
            <person name="Gladieux P."/>
            <person name="Thoren M.H."/>
            <person name="Johannesson H."/>
        </authorList>
    </citation>
    <scope>NUCLEOTIDE SEQUENCE</scope>
    <source>
        <strain evidence="2">8032-3</strain>
    </source>
</reference>
<keyword evidence="3" id="KW-1185">Reference proteome</keyword>
<accession>A0AAJ0FFA7</accession>